<evidence type="ECO:0000313" key="2">
    <source>
        <dbReference type="EMBL" id="RCK79160.1"/>
    </source>
</evidence>
<comment type="caution">
    <text evidence="2">The sequence shown here is derived from an EMBL/GenBank/DDBJ whole genome shotgun (WGS) entry which is preliminary data.</text>
</comment>
<reference evidence="2 3" key="1">
    <citation type="submission" date="2018-05" db="EMBL/GenBank/DDBJ databases">
        <title>A metagenomic window into the 2 km-deep terrestrial subsurface aquifer revealed taxonomically and functionally diverse microbial community comprising novel uncultured bacterial lineages.</title>
        <authorList>
            <person name="Kadnikov V.V."/>
            <person name="Mardanov A.V."/>
            <person name="Beletsky A.V."/>
            <person name="Banks D."/>
            <person name="Pimenov N.V."/>
            <person name="Frank Y.A."/>
            <person name="Karnachuk O.V."/>
            <person name="Ravin N.V."/>
        </authorList>
    </citation>
    <scope>NUCLEOTIDE SEQUENCE [LARGE SCALE GENOMIC DNA]</scope>
    <source>
        <strain evidence="2">BY5</strain>
    </source>
</reference>
<organism evidence="2 3">
    <name type="scientific">Candidatus Ozemobacter sibiricus</name>
    <dbReference type="NCBI Taxonomy" id="2268124"/>
    <lineage>
        <taxon>Bacteria</taxon>
        <taxon>Candidatus Ozemobacteria</taxon>
        <taxon>Candidatus Ozemobacterales</taxon>
        <taxon>Candidatus Ozemobacteraceae</taxon>
        <taxon>Candidatus Ozemobacter</taxon>
    </lineage>
</organism>
<feature type="region of interest" description="Disordered" evidence="1">
    <location>
        <begin position="63"/>
        <end position="84"/>
    </location>
</feature>
<evidence type="ECO:0000313" key="3">
    <source>
        <dbReference type="Proteomes" id="UP000252355"/>
    </source>
</evidence>
<proteinExistence type="predicted"/>
<dbReference type="AlphaFoldDB" id="A0A367ZM90"/>
<dbReference type="EMBL" id="QOQW01000015">
    <property type="protein sequence ID" value="RCK79160.1"/>
    <property type="molecule type" value="Genomic_DNA"/>
</dbReference>
<protein>
    <submittedName>
        <fullName evidence="2">Uncharacterized protein</fullName>
    </submittedName>
</protein>
<accession>A0A367ZM90</accession>
<sequence length="130" mass="14266">MIALALDEPPVQESEGPGWFDEVLEPWLRPLQVGLALACLVMVVFLGTLPREVPISPHSARGRLVAQTPTPPPPATVVAAQPSAERPVNISPAEVAAFMKRLEEYRRLHPEMELPRRAVPSFETVGYRGP</sequence>
<gene>
    <name evidence="2" type="ORF">OZSIB_0274</name>
</gene>
<name>A0A367ZM90_9BACT</name>
<dbReference type="Proteomes" id="UP000252355">
    <property type="component" value="Unassembled WGS sequence"/>
</dbReference>
<evidence type="ECO:0000256" key="1">
    <source>
        <dbReference type="SAM" id="MobiDB-lite"/>
    </source>
</evidence>